<dbReference type="PROSITE" id="PS51420">
    <property type="entry name" value="RHO"/>
    <property type="match status" value="1"/>
</dbReference>
<accession>A0A6A5FM18</accession>
<feature type="compositionally biased region" description="Basic and acidic residues" evidence="4">
    <location>
        <begin position="553"/>
        <end position="568"/>
    </location>
</feature>
<feature type="compositionally biased region" description="Basic residues" evidence="4">
    <location>
        <begin position="1"/>
        <end position="17"/>
    </location>
</feature>
<feature type="compositionally biased region" description="Basic residues" evidence="4">
    <location>
        <begin position="1041"/>
        <end position="1055"/>
    </location>
</feature>
<feature type="compositionally biased region" description="Polar residues" evidence="4">
    <location>
        <begin position="1115"/>
        <end position="1138"/>
    </location>
</feature>
<keyword evidence="6" id="KW-1185">Reference proteome</keyword>
<feature type="compositionally biased region" description="Basic residues" evidence="4">
    <location>
        <begin position="539"/>
        <end position="552"/>
    </location>
</feature>
<feature type="compositionally biased region" description="Basic and acidic residues" evidence="4">
    <location>
        <begin position="1139"/>
        <end position="1157"/>
    </location>
</feature>
<dbReference type="GO" id="GO:0003924">
    <property type="term" value="F:GTPase activity"/>
    <property type="evidence" value="ECO:0007669"/>
    <property type="project" value="InterPro"/>
</dbReference>
<feature type="compositionally biased region" description="Polar residues" evidence="4">
    <location>
        <begin position="1159"/>
        <end position="1173"/>
    </location>
</feature>
<feature type="compositionally biased region" description="Basic and acidic residues" evidence="4">
    <location>
        <begin position="829"/>
        <end position="856"/>
    </location>
</feature>
<dbReference type="SMART" id="SM00176">
    <property type="entry name" value="RAN"/>
    <property type="match status" value="1"/>
</dbReference>
<feature type="compositionally biased region" description="Polar residues" evidence="4">
    <location>
        <begin position="1341"/>
        <end position="1364"/>
    </location>
</feature>
<feature type="compositionally biased region" description="Basic residues" evidence="4">
    <location>
        <begin position="1940"/>
        <end position="1949"/>
    </location>
</feature>
<dbReference type="Proteomes" id="UP000465112">
    <property type="component" value="Chromosome 4"/>
</dbReference>
<organism evidence="5 6">
    <name type="scientific">Perca fluviatilis</name>
    <name type="common">European perch</name>
    <dbReference type="NCBI Taxonomy" id="8168"/>
    <lineage>
        <taxon>Eukaryota</taxon>
        <taxon>Metazoa</taxon>
        <taxon>Chordata</taxon>
        <taxon>Craniata</taxon>
        <taxon>Vertebrata</taxon>
        <taxon>Euteleostomi</taxon>
        <taxon>Actinopterygii</taxon>
        <taxon>Neopterygii</taxon>
        <taxon>Teleostei</taxon>
        <taxon>Neoteleostei</taxon>
        <taxon>Acanthomorphata</taxon>
        <taxon>Eupercaria</taxon>
        <taxon>Perciformes</taxon>
        <taxon>Percoidei</taxon>
        <taxon>Percidae</taxon>
        <taxon>Percinae</taxon>
        <taxon>Perca</taxon>
    </lineage>
</organism>
<feature type="region of interest" description="Disordered" evidence="4">
    <location>
        <begin position="822"/>
        <end position="856"/>
    </location>
</feature>
<feature type="compositionally biased region" description="Basic and acidic residues" evidence="4">
    <location>
        <begin position="2358"/>
        <end position="2406"/>
    </location>
</feature>
<dbReference type="InterPro" id="IPR001806">
    <property type="entry name" value="Small_GTPase"/>
</dbReference>
<keyword evidence="2" id="KW-0342">GTP-binding</keyword>
<sequence length="2649" mass="297203">MSTQSAKKRLGSRRRGAKPNEISKNDEFHVTDNTFVAECDIPEENTESLNVLANPDNLTTEIQPPPSPELSGNRRKLGSRRRNKLLHVEDSATESYHEPIEEVEEKTRVKETTVTKQMSLAIQSEKQEVIIQGTDHVSTTHEDYFYLAATPKVQYVTTTNCPKADLESLIPKSENLQADLDDNETDSKVVYDSCELVQTVQQGIERCDSLRNEEVKESAHLVGISELTSLSVLSCPGVDQQLIDQLNFRQMPEEKCSNVHSVTEKECKKRDDNTELLRKDGNLQGNYLVSESHVESVAMHFCTTPEITTEKISPRENTEIEQATISSTKEEFPTDVKQNEHSNLFEVKCAHHSEDAVNNVHERKVKPTQIKEMPQIDDSSESVIHDATGNSKIISGNLTDKTEVSDTYQSELIVKRTDEFPINQDISIPDDKQDEHSKKESNFEAVEQKNKGYYVSDTKTPQISNIGVDTAPGQVYETKGRKQDETKPSAEHTGHQEKEGLLSEMEESESALQALQSEINAPFDSQPQHSDTGFNPIGNRRKLGSSRKNKGRQHVEDSVAESYHKPTEEVVGDTGDNESLETTEMSLSIETAVKEKSMETMLEEMDQFDTAQTEDVRDQVKENALVGGDLHSSLTVDQQMIDQSNSTEMPEEELSNVSFVKEENKEGDDDTELFRQDGHLPTHYLVSESCVKSEDIDYSNTPEITTDKHNPKEHTEPQCSVEQAICLSTKRELHTNDGQTEIFNLSEDKGAHQSEDSLNELHEQEITPTEMHEVPQIDDLSESVKHDATDNSEIISGNLADQTEVSDTYQCELIVKSTAYSPTKQELSNPDKHDYHPTKENNFEASEQKNKDCHSEDSLNELHEQEITPTEMHEVPQIDDLSESVKHDATDNSEIISGNLADQTEVSDTYQCELIVKSTDYSPTKQELSNPDKHDYHPTKENNFEASEQKNKDCHVFGTKKPQISDIERLDTALDQVYKIEDQVEDDIKPSAEHTGHQEKEGLFSEMEESESSLKTLQSEINAPFDSQPQHNDTSLSSFGNRRKLGSSRKNKGRQRVKDSVAESNNVHKEDVESTRDNEAFQTGQSQSSQGSESDIKPATHDSSLYTAIMPGYSSDVQGPTTTNYPQADLESLNNKSENPQDDHDERGNDFKVEVSDKSVGSTLEGTDQSDTLQSQEVTGAHNLEDAVNTVHEQEVKSTEMQEMPQIDYASESVIHDATENSEIISGNLADQTEVSDTYQCELIVKRTGYSPTNQKISNSDKQDEHPTKENYFESLERKNEDCHIYDIKEPQISHIERVYTAPGQVYETKGRVQDETKPSAEHTGHQEKEGLFSEMEESESALQTLQSEINAPFDSQPQHSDTGFNPIGNRRKLGSSRKNKGRQHVKDSVAESYHKPTEEVVGDTRDNEPLETTEMSLSVETAVKEKSMETMLEEMDQFDTAQTKDVRDQVKENALVDIDLHSSLTLDQLSKSTEMPDEELPNVCFVTEKENKERDANRELFRQDGNLQSNYLVSESHVKSENIDYSITPEITTDKHNPKEHTEPQCSVEQPILLSPKEELSTSEEQKEHLNLSQVRGAWHSEDAVNEVHEEEGKPTQMHQIDNFSIKESLQTLHSEMNAPLDSQPFDSYQSIKGQTPTGFNPTGNRRKFGSNRKNKGLQVKDTTKIPLVTETMRQEELKEQTNLDFKPAGEIRQFRSTVNAEENTEKMSEEGTILSQNVMDSGAIVTKDIPSTSGKDDFVKTKEDNETENKLIKETENLSQLTGCDTVKMHLIQSPNISIWKDDSDIQNISYHDENVTTRPIAEDVLEQEGAFQVHDTETLSCEKEINMQQTNDTSEIVGDVTMCAQVSTQDKDKQFEDPTRKDHEAQEMNVSQVITHAELFSVSQNKTDTLAPFDIGLEENIQAEPAGDVSEESGISSQQRIQEKTNLDNGENLQGRSKQKRRKMGSTRRTQLNRKPEEKRETKESGFNTEADKMEAVEDLQMIVTAEVSQNEHAKPSLSPKNKEQHETSTVHDNRQKLQRSDLQSIQSNMISDVDYSNTVLPELSASHNKEVVNPVKFVHVSDVRDSESNVDVSVEPSQLDDFTTTEMHITSVLAGRNSINPLLSANTEDTTNTGITGGSFVSLCETTQSAQNDEKRPESVNIINDQALKSADEPVVADLETVKSVVRGGAEEEHVSAQASKQEPDEANEGAHTKNLEMKNANLDSTNKRRKMGSTRKSLASRTKREDLYEKQEEDNEATEVATIVGAVKTESFSGNISVLQLHKDSGSEQRKEKEFETSESYFKPHQTFEENPVSHGQLVETEHQLTPSYLPATLSTSPKHDLMSESASSRKRRKMGSHRKSHGHQNYENQTARGDKITDAQNGRDVRSITDEGANKTTEELREESLGPDKISEVNKSDKKPSSNISTSKAAEQPVSEKKPKEVTPVQHPYAEIRLAQESQQKFSLAGNSRAADLQSNTYNVIMVGDSSVGKTSFMKRAQSGKFSLDLPASVGLDSCMWTVVVDGKHVVLQLWDTAGQERFHSMTRQIFHKANAFILMYDITSSQSFSAVSYWASCIQEGAAENVTILLVGNKSDLAERQVKTQEVEVLAKEYNFEFMECSAATGENVVESLETVARMLSQKVDTREEAMKLQKEPNKKKSSGCC</sequence>
<dbReference type="Gene3D" id="3.40.50.300">
    <property type="entry name" value="P-loop containing nucleotide triphosphate hydrolases"/>
    <property type="match status" value="1"/>
</dbReference>
<dbReference type="GO" id="GO:0005525">
    <property type="term" value="F:GTP binding"/>
    <property type="evidence" value="ECO:0007669"/>
    <property type="project" value="UniProtKB-KW"/>
</dbReference>
<dbReference type="InterPro" id="IPR027417">
    <property type="entry name" value="P-loop_NTPase"/>
</dbReference>
<dbReference type="InterPro" id="IPR005225">
    <property type="entry name" value="Small_GTP-bd"/>
</dbReference>
<feature type="region of interest" description="Disordered" evidence="4">
    <location>
        <begin position="1907"/>
        <end position="1975"/>
    </location>
</feature>
<feature type="region of interest" description="Disordered" evidence="4">
    <location>
        <begin position="1992"/>
        <end position="2023"/>
    </location>
</feature>
<dbReference type="NCBIfam" id="TIGR00231">
    <property type="entry name" value="small_GTP"/>
    <property type="match status" value="1"/>
</dbReference>
<feature type="compositionally biased region" description="Basic and acidic residues" evidence="4">
    <location>
        <begin position="985"/>
        <end position="1003"/>
    </location>
</feature>
<dbReference type="PROSITE" id="PS51419">
    <property type="entry name" value="RAB"/>
    <property type="match status" value="1"/>
</dbReference>
<evidence type="ECO:0000256" key="1">
    <source>
        <dbReference type="ARBA" id="ARBA00022741"/>
    </source>
</evidence>
<reference evidence="5 6" key="1">
    <citation type="submission" date="2019-06" db="EMBL/GenBank/DDBJ databases">
        <title>A chromosome-scale genome assembly of the European perch, Perca fluviatilis.</title>
        <authorList>
            <person name="Roques C."/>
            <person name="Zahm M."/>
            <person name="Cabau C."/>
            <person name="Klopp C."/>
            <person name="Bouchez O."/>
            <person name="Donnadieu C."/>
            <person name="Kuhl H."/>
            <person name="Gislard M."/>
            <person name="Guendouz S."/>
            <person name="Journot L."/>
            <person name="Haffray P."/>
            <person name="Bestin A."/>
            <person name="Morvezen R."/>
            <person name="Feron R."/>
            <person name="Wen M."/>
            <person name="Jouanno E."/>
            <person name="Herpin A."/>
            <person name="Schartl M."/>
            <person name="Postlethwait J."/>
            <person name="Schaerlinger B."/>
            <person name="Chardard D."/>
            <person name="Lecocq T."/>
            <person name="Poncet C."/>
            <person name="Jaffrelo L."/>
            <person name="Lampietro C."/>
            <person name="Guiguen Y."/>
        </authorList>
    </citation>
    <scope>NUCLEOTIDE SEQUENCE [LARGE SCALE GENOMIC DNA]</scope>
    <source>
        <tissue evidence="5">Blood</tissue>
    </source>
</reference>
<feature type="region of interest" description="Disordered" evidence="4">
    <location>
        <begin position="2268"/>
        <end position="2290"/>
    </location>
</feature>
<dbReference type="SMART" id="SM00173">
    <property type="entry name" value="RAS"/>
    <property type="match status" value="1"/>
</dbReference>
<feature type="compositionally biased region" description="Basic and acidic residues" evidence="4">
    <location>
        <begin position="478"/>
        <end position="501"/>
    </location>
</feature>
<protein>
    <submittedName>
        <fullName evidence="5">Uncharacterized protein</fullName>
    </submittedName>
</protein>
<feature type="region of interest" description="Disordered" evidence="4">
    <location>
        <begin position="56"/>
        <end position="83"/>
    </location>
</feature>
<feature type="compositionally biased region" description="Basic and acidic residues" evidence="4">
    <location>
        <begin position="1311"/>
        <end position="1332"/>
    </location>
</feature>
<evidence type="ECO:0000256" key="4">
    <source>
        <dbReference type="SAM" id="MobiDB-lite"/>
    </source>
</evidence>
<evidence type="ECO:0000313" key="6">
    <source>
        <dbReference type="Proteomes" id="UP000465112"/>
    </source>
</evidence>
<feature type="region of interest" description="Disordered" evidence="4">
    <location>
        <begin position="2315"/>
        <end position="2431"/>
    </location>
</feature>
<feature type="region of interest" description="Disordered" evidence="4">
    <location>
        <begin position="2172"/>
        <end position="2238"/>
    </location>
</feature>
<feature type="region of interest" description="Disordered" evidence="4">
    <location>
        <begin position="1"/>
        <end position="29"/>
    </location>
</feature>
<feature type="compositionally biased region" description="Polar residues" evidence="4">
    <location>
        <begin position="1014"/>
        <end position="1040"/>
    </location>
</feature>
<proteinExistence type="predicted"/>
<dbReference type="SUPFAM" id="SSF52540">
    <property type="entry name" value="P-loop containing nucleoside triphosphate hydrolases"/>
    <property type="match status" value="1"/>
</dbReference>
<feature type="compositionally biased region" description="Basic residues" evidence="4">
    <location>
        <begin position="1370"/>
        <end position="1384"/>
    </location>
</feature>
<feature type="compositionally biased region" description="Basic and acidic residues" evidence="4">
    <location>
        <begin position="2268"/>
        <end position="2281"/>
    </location>
</feature>
<feature type="compositionally biased region" description="Polar residues" evidence="4">
    <location>
        <begin position="513"/>
        <end position="533"/>
    </location>
</feature>
<name>A0A6A5FM18_PERFL</name>
<keyword evidence="3" id="KW-0449">Lipoprotein</keyword>
<feature type="compositionally biased region" description="Basic residues" evidence="4">
    <location>
        <begin position="2334"/>
        <end position="2348"/>
    </location>
</feature>
<evidence type="ECO:0000256" key="2">
    <source>
        <dbReference type="ARBA" id="ARBA00023134"/>
    </source>
</evidence>
<dbReference type="CDD" id="cd00154">
    <property type="entry name" value="Rab"/>
    <property type="match status" value="1"/>
</dbReference>
<feature type="region of interest" description="Disordered" evidence="4">
    <location>
        <begin position="985"/>
        <end position="1173"/>
    </location>
</feature>
<feature type="region of interest" description="Disordered" evidence="4">
    <location>
        <begin position="423"/>
        <end position="584"/>
    </location>
</feature>
<feature type="compositionally biased region" description="Basic and acidic residues" evidence="4">
    <location>
        <begin position="1957"/>
        <end position="1975"/>
    </location>
</feature>
<dbReference type="EMBL" id="VHII01000004">
    <property type="protein sequence ID" value="KAF1391743.1"/>
    <property type="molecule type" value="Genomic_DNA"/>
</dbReference>
<dbReference type="InterPro" id="IPR050227">
    <property type="entry name" value="Rab"/>
</dbReference>
<feature type="compositionally biased region" description="Polar residues" evidence="4">
    <location>
        <begin position="457"/>
        <end position="467"/>
    </location>
</feature>
<feature type="compositionally biased region" description="Basic and acidic residues" evidence="4">
    <location>
        <begin position="1385"/>
        <end position="1409"/>
    </location>
</feature>
<evidence type="ECO:0000256" key="3">
    <source>
        <dbReference type="ARBA" id="ARBA00023288"/>
    </source>
</evidence>
<feature type="region of interest" description="Disordered" evidence="4">
    <location>
        <begin position="1311"/>
        <end position="1413"/>
    </location>
</feature>
<evidence type="ECO:0000313" key="5">
    <source>
        <dbReference type="EMBL" id="KAF1391743.1"/>
    </source>
</evidence>
<feature type="compositionally biased region" description="Low complexity" evidence="4">
    <location>
        <begin position="1082"/>
        <end position="1092"/>
    </location>
</feature>
<dbReference type="SMART" id="SM00175">
    <property type="entry name" value="RAB"/>
    <property type="match status" value="1"/>
</dbReference>
<dbReference type="SMART" id="SM00174">
    <property type="entry name" value="RHO"/>
    <property type="match status" value="1"/>
</dbReference>
<feature type="compositionally biased region" description="Basic and acidic residues" evidence="4">
    <location>
        <begin position="1056"/>
        <end position="1079"/>
    </location>
</feature>
<feature type="compositionally biased region" description="Polar residues" evidence="4">
    <location>
        <begin position="1930"/>
        <end position="1939"/>
    </location>
</feature>
<feature type="compositionally biased region" description="Basic residues" evidence="4">
    <location>
        <begin position="73"/>
        <end position="83"/>
    </location>
</feature>
<feature type="compositionally biased region" description="Basic and acidic residues" evidence="4">
    <location>
        <begin position="1993"/>
        <end position="2023"/>
    </location>
</feature>
<keyword evidence="1" id="KW-0547">Nucleotide-binding</keyword>
<dbReference type="PANTHER" id="PTHR47977">
    <property type="entry name" value="RAS-RELATED PROTEIN RAB"/>
    <property type="match status" value="1"/>
</dbReference>
<dbReference type="PROSITE" id="PS51421">
    <property type="entry name" value="RAS"/>
    <property type="match status" value="1"/>
</dbReference>
<feature type="compositionally biased region" description="Basic and acidic residues" evidence="4">
    <location>
        <begin position="429"/>
        <end position="450"/>
    </location>
</feature>
<gene>
    <name evidence="5" type="ORF">PFLUV_G00045250</name>
</gene>
<dbReference type="FunFam" id="3.40.50.300:FF:001129">
    <property type="entry name" value="ras-related protein Rab-44 isoform X2"/>
    <property type="match status" value="1"/>
</dbReference>
<dbReference type="PRINTS" id="PR00449">
    <property type="entry name" value="RASTRNSFRMNG"/>
</dbReference>
<comment type="caution">
    <text evidence="5">The sequence shown here is derived from an EMBL/GenBank/DDBJ whole genome shotgun (WGS) entry which is preliminary data.</text>
</comment>
<dbReference type="Pfam" id="PF00071">
    <property type="entry name" value="Ras"/>
    <property type="match status" value="1"/>
</dbReference>